<dbReference type="Pfam" id="PF00593">
    <property type="entry name" value="TonB_dep_Rec_b-barrel"/>
    <property type="match status" value="1"/>
</dbReference>
<dbReference type="Proteomes" id="UP000291380">
    <property type="component" value="Unassembled WGS sequence"/>
</dbReference>
<keyword evidence="3 8" id="KW-1134">Transmembrane beta strand</keyword>
<organism evidence="14 15">
    <name type="scientific">Acinetobacter terrae</name>
    <dbReference type="NCBI Taxonomy" id="2731247"/>
    <lineage>
        <taxon>Bacteria</taxon>
        <taxon>Pseudomonadati</taxon>
        <taxon>Pseudomonadota</taxon>
        <taxon>Gammaproteobacteria</taxon>
        <taxon>Moraxellales</taxon>
        <taxon>Moraxellaceae</taxon>
        <taxon>Acinetobacter</taxon>
        <taxon>Acinetobacter Taxon 24</taxon>
    </lineage>
</organism>
<dbReference type="CDD" id="cd01347">
    <property type="entry name" value="ligand_gated_channel"/>
    <property type="match status" value="1"/>
</dbReference>
<keyword evidence="5 9" id="KW-0798">TonB box</keyword>
<dbReference type="GO" id="GO:0015344">
    <property type="term" value="F:siderophore uptake transmembrane transporter activity"/>
    <property type="evidence" value="ECO:0007669"/>
    <property type="project" value="TreeGrafter"/>
</dbReference>
<keyword evidence="14" id="KW-0675">Receptor</keyword>
<evidence type="ECO:0000256" key="6">
    <source>
        <dbReference type="ARBA" id="ARBA00023136"/>
    </source>
</evidence>
<accession>A0A4R0EQR6</accession>
<dbReference type="AlphaFoldDB" id="A0A4R0EQR6"/>
<evidence type="ECO:0000256" key="4">
    <source>
        <dbReference type="ARBA" id="ARBA00022692"/>
    </source>
</evidence>
<dbReference type="Gene3D" id="2.40.170.20">
    <property type="entry name" value="TonB-dependent receptor, beta-barrel domain"/>
    <property type="match status" value="1"/>
</dbReference>
<keyword evidence="7 8" id="KW-0998">Cell outer membrane</keyword>
<dbReference type="OrthoDB" id="9764669at2"/>
<feature type="region of interest" description="Disordered" evidence="10">
    <location>
        <begin position="235"/>
        <end position="261"/>
    </location>
</feature>
<dbReference type="Pfam" id="PF07715">
    <property type="entry name" value="Plug"/>
    <property type="match status" value="1"/>
</dbReference>
<dbReference type="Gene3D" id="2.170.130.10">
    <property type="entry name" value="TonB-dependent receptor, plug domain"/>
    <property type="match status" value="1"/>
</dbReference>
<feature type="signal peptide" evidence="11">
    <location>
        <begin position="1"/>
        <end position="26"/>
    </location>
</feature>
<comment type="subcellular location">
    <subcellularLocation>
        <location evidence="1 8">Cell outer membrane</location>
        <topology evidence="1 8">Multi-pass membrane protein</topology>
    </subcellularLocation>
</comment>
<name>A0A4R0EQR6_9GAMM</name>
<evidence type="ECO:0000256" key="7">
    <source>
        <dbReference type="ARBA" id="ARBA00023237"/>
    </source>
</evidence>
<sequence>MKRIQPRWQLSTLSCALLTFMSPTWAADSITNTTTADSAPEQTAPVQTLATLKFEATPTTAKDPDISAVAKTIVTREEMLQFGDQSVNDALRRAAGFQMPTPGQGPRGGGGASGMRFRGGGAPVFLINGEAVQGGPRGGMSVVDNITPDMIERIEITKQPSVAQASVASSAVINIILKQPLDNARISGTVRVGYGLAKSDQREEQRKNISVQADGRDNAWLYSLSANQMWNDTTSITQTQNSTETREQKRVTERKSQMVSPRVEYELDNQQKLVAELFYRNNESNGVRGDQVQNDKNDSIRLNTRYERKDKGNSDKIRLSVEQQNETESTQSAQSPLFNTYTDETVNEYGVAYDGVRKFNETRQVKFGADARSNELDSNISQSLDEQLYALYAEGSWKFTDRQTVTLGARQEWIERSGLVDYSDSHLSPVLAHRFDFDDHWSLQTNISQAFRSPKADRLLPTVSMSTDSDAGSLNNPDRGGNPNLRPEKITAFESTLGYNTPSGGINITAFQREIDDYIEKSIRSENAQGTLCEAPDTDPDCRFVERPQNQNNATTYGVELAGRYALKQTENGHSFMLNGQLSTVRAKVEDENHQQRLVSDVAPYTASAGLSYNYQPWRISSSVNLNYVPEFTRALDNQPYDRTSNERVNMDISVTKRFNDGWATSLNARNIFSTDYKERLSNQSDGSLYESRVNQAIPSVLISLEKKF</sequence>
<evidence type="ECO:0000256" key="1">
    <source>
        <dbReference type="ARBA" id="ARBA00004571"/>
    </source>
</evidence>
<comment type="caution">
    <text evidence="14">The sequence shown here is derived from an EMBL/GenBank/DDBJ whole genome shotgun (WGS) entry which is preliminary data.</text>
</comment>
<evidence type="ECO:0000256" key="11">
    <source>
        <dbReference type="SAM" id="SignalP"/>
    </source>
</evidence>
<evidence type="ECO:0000259" key="13">
    <source>
        <dbReference type="Pfam" id="PF07715"/>
    </source>
</evidence>
<dbReference type="PANTHER" id="PTHR30069:SF50">
    <property type="entry name" value="TONB-DEPENDENT RECEPTOR HI_1217-RELATED"/>
    <property type="match status" value="1"/>
</dbReference>
<dbReference type="InterPro" id="IPR037066">
    <property type="entry name" value="Plug_dom_sf"/>
</dbReference>
<comment type="similarity">
    <text evidence="8 9">Belongs to the TonB-dependent receptor family.</text>
</comment>
<dbReference type="PANTHER" id="PTHR30069">
    <property type="entry name" value="TONB-DEPENDENT OUTER MEMBRANE RECEPTOR"/>
    <property type="match status" value="1"/>
</dbReference>
<evidence type="ECO:0000256" key="2">
    <source>
        <dbReference type="ARBA" id="ARBA00022448"/>
    </source>
</evidence>
<dbReference type="EMBL" id="SJOA01000001">
    <property type="protein sequence ID" value="TCB62102.1"/>
    <property type="molecule type" value="Genomic_DNA"/>
</dbReference>
<gene>
    <name evidence="14" type="ORF">E0H85_00825</name>
</gene>
<dbReference type="RefSeq" id="WP_131270051.1">
    <property type="nucleotide sequence ID" value="NZ_SJOA01000001.1"/>
</dbReference>
<evidence type="ECO:0000313" key="15">
    <source>
        <dbReference type="Proteomes" id="UP000291380"/>
    </source>
</evidence>
<evidence type="ECO:0000256" key="3">
    <source>
        <dbReference type="ARBA" id="ARBA00022452"/>
    </source>
</evidence>
<dbReference type="InterPro" id="IPR012910">
    <property type="entry name" value="Plug_dom"/>
</dbReference>
<feature type="compositionally biased region" description="Basic and acidic residues" evidence="10">
    <location>
        <begin position="244"/>
        <end position="256"/>
    </location>
</feature>
<evidence type="ECO:0000256" key="5">
    <source>
        <dbReference type="ARBA" id="ARBA00023077"/>
    </source>
</evidence>
<keyword evidence="6 8" id="KW-0472">Membrane</keyword>
<protein>
    <submittedName>
        <fullName evidence="14">TonB-dependent receptor</fullName>
    </submittedName>
</protein>
<dbReference type="InterPro" id="IPR039426">
    <property type="entry name" value="TonB-dep_rcpt-like"/>
</dbReference>
<evidence type="ECO:0000313" key="14">
    <source>
        <dbReference type="EMBL" id="TCB62102.1"/>
    </source>
</evidence>
<feature type="region of interest" description="Disordered" evidence="10">
    <location>
        <begin position="285"/>
        <end position="316"/>
    </location>
</feature>
<evidence type="ECO:0000259" key="12">
    <source>
        <dbReference type="Pfam" id="PF00593"/>
    </source>
</evidence>
<dbReference type="PROSITE" id="PS52016">
    <property type="entry name" value="TONB_DEPENDENT_REC_3"/>
    <property type="match status" value="1"/>
</dbReference>
<keyword evidence="11" id="KW-0732">Signal</keyword>
<reference evidence="14 15" key="1">
    <citation type="submission" date="2019-02" db="EMBL/GenBank/DDBJ databases">
        <title>High diversity of culturable Acinetobacter species in natural soil and water ecosystems.</title>
        <authorList>
            <person name="Radolfova-Krizova L."/>
            <person name="Nemec A."/>
        </authorList>
    </citation>
    <scope>NUCLEOTIDE SEQUENCE [LARGE SCALE GENOMIC DNA]</scope>
    <source>
        <strain evidence="14 15">ANC 4281</strain>
    </source>
</reference>
<dbReference type="SUPFAM" id="SSF56935">
    <property type="entry name" value="Porins"/>
    <property type="match status" value="1"/>
</dbReference>
<dbReference type="GO" id="GO:0044718">
    <property type="term" value="P:siderophore transmembrane transport"/>
    <property type="evidence" value="ECO:0007669"/>
    <property type="project" value="TreeGrafter"/>
</dbReference>
<keyword evidence="4 8" id="KW-0812">Transmembrane</keyword>
<feature type="chain" id="PRO_5020490990" evidence="11">
    <location>
        <begin position="27"/>
        <end position="709"/>
    </location>
</feature>
<dbReference type="InterPro" id="IPR036942">
    <property type="entry name" value="Beta-barrel_TonB_sf"/>
</dbReference>
<dbReference type="GO" id="GO:0009279">
    <property type="term" value="C:cell outer membrane"/>
    <property type="evidence" value="ECO:0007669"/>
    <property type="project" value="UniProtKB-SubCell"/>
</dbReference>
<evidence type="ECO:0000256" key="9">
    <source>
        <dbReference type="RuleBase" id="RU003357"/>
    </source>
</evidence>
<feature type="compositionally biased region" description="Basic and acidic residues" evidence="10">
    <location>
        <begin position="293"/>
        <end position="316"/>
    </location>
</feature>
<feature type="domain" description="TonB-dependent receptor-like beta-barrel" evidence="12">
    <location>
        <begin position="215"/>
        <end position="672"/>
    </location>
</feature>
<dbReference type="InterPro" id="IPR000531">
    <property type="entry name" value="Beta-barrel_TonB"/>
</dbReference>
<evidence type="ECO:0000256" key="8">
    <source>
        <dbReference type="PROSITE-ProRule" id="PRU01360"/>
    </source>
</evidence>
<feature type="domain" description="TonB-dependent receptor plug" evidence="13">
    <location>
        <begin position="69"/>
        <end position="164"/>
    </location>
</feature>
<proteinExistence type="inferred from homology"/>
<feature type="region of interest" description="Disordered" evidence="10">
    <location>
        <begin position="463"/>
        <end position="487"/>
    </location>
</feature>
<keyword evidence="2 8" id="KW-0813">Transport</keyword>
<evidence type="ECO:0000256" key="10">
    <source>
        <dbReference type="SAM" id="MobiDB-lite"/>
    </source>
</evidence>
<feature type="compositionally biased region" description="Polar residues" evidence="10">
    <location>
        <begin position="463"/>
        <end position="476"/>
    </location>
</feature>